<dbReference type="Gene3D" id="3.40.50.2000">
    <property type="entry name" value="Glycogen Phosphorylase B"/>
    <property type="match status" value="1"/>
</dbReference>
<organism evidence="1 2">
    <name type="scientific">Vibrio stylophorae</name>
    <dbReference type="NCBI Taxonomy" id="659351"/>
    <lineage>
        <taxon>Bacteria</taxon>
        <taxon>Pseudomonadati</taxon>
        <taxon>Pseudomonadota</taxon>
        <taxon>Gammaproteobacteria</taxon>
        <taxon>Vibrionales</taxon>
        <taxon>Vibrionaceae</taxon>
        <taxon>Vibrio</taxon>
    </lineage>
</organism>
<comment type="caution">
    <text evidence="1">The sequence shown here is derived from an EMBL/GenBank/DDBJ whole genome shotgun (WGS) entry which is preliminary data.</text>
</comment>
<proteinExistence type="predicted"/>
<evidence type="ECO:0000313" key="2">
    <source>
        <dbReference type="Proteomes" id="UP000838672"/>
    </source>
</evidence>
<dbReference type="Gene3D" id="3.40.50.11190">
    <property type="match status" value="1"/>
</dbReference>
<keyword evidence="2" id="KW-1185">Reference proteome</keyword>
<dbReference type="Proteomes" id="UP000838672">
    <property type="component" value="Unassembled WGS sequence"/>
</dbReference>
<dbReference type="RefSeq" id="WP_237467681.1">
    <property type="nucleotide sequence ID" value="NZ_CAKLDI010000001.1"/>
</dbReference>
<accession>A0ABN8DXP0</accession>
<sequence>MLIAIRVDASLKVGTGHTFRMLTLAKQLKRKGHEVVFVCRKLKGNLIAFVREDFPVIELAVPDDHVECSNTHCNHGSWLEVDYLSEIDQSRNALIEFLSDRAESKFDWLIIDHYAIEKQYQIGLKGTYRFAMQVDDLADREHCVDLLLDQNYYRLGESRYDDLLLSSATRLCGPQYALLRDEFSLTRSHLSPYQHRLEQGRVVLFFGGIDIANETMKALQGLLRVESTDHFDVIIGSNNPNKEQLQDFCDINADRVSLYIQVSNMMDYFAASYLYVGAVGATTWERCVLALPGLVCSVAHNQIQLAEDLNEINGHSYLGSNGQLTPDDYENAYRQLLMNVQPLIKQSEQCSQLVDGLGCERVVRQLEEISIYDQF</sequence>
<evidence type="ECO:0000313" key="1">
    <source>
        <dbReference type="EMBL" id="CAH0534675.1"/>
    </source>
</evidence>
<dbReference type="EMBL" id="CAKLDI010000001">
    <property type="protein sequence ID" value="CAH0534675.1"/>
    <property type="molecule type" value="Genomic_DNA"/>
</dbReference>
<dbReference type="SUPFAM" id="SSF53756">
    <property type="entry name" value="UDP-Glycosyltransferase/glycogen phosphorylase"/>
    <property type="match status" value="1"/>
</dbReference>
<dbReference type="NCBIfam" id="TIGR03590">
    <property type="entry name" value="PseG"/>
    <property type="match status" value="1"/>
</dbReference>
<gene>
    <name evidence="1" type="ORF">VST7929_02625</name>
</gene>
<protein>
    <recommendedName>
        <fullName evidence="3">UDP-2,4-diacetamido-2,4, 6-trideoxy-beta-L-altropyranose hydrolase</fullName>
    </recommendedName>
</protein>
<evidence type="ECO:0008006" key="3">
    <source>
        <dbReference type="Google" id="ProtNLM"/>
    </source>
</evidence>
<name>A0ABN8DXP0_9VIBR</name>
<reference evidence="1" key="1">
    <citation type="submission" date="2021-11" db="EMBL/GenBank/DDBJ databases">
        <authorList>
            <person name="Rodrigo-Torres L."/>
            <person name="Arahal R. D."/>
            <person name="Lucena T."/>
        </authorList>
    </citation>
    <scope>NUCLEOTIDE SEQUENCE</scope>
    <source>
        <strain evidence="1">CECT 7929</strain>
    </source>
</reference>
<dbReference type="InterPro" id="IPR020023">
    <property type="entry name" value="PseG"/>
</dbReference>